<dbReference type="EMBL" id="CP048209">
    <property type="protein sequence ID" value="QHT62247.1"/>
    <property type="molecule type" value="Genomic_DNA"/>
</dbReference>
<dbReference type="Pfam" id="PF00672">
    <property type="entry name" value="HAMP"/>
    <property type="match status" value="1"/>
</dbReference>
<dbReference type="PANTHER" id="PTHR34220:SF7">
    <property type="entry name" value="SENSOR HISTIDINE KINASE YPDA"/>
    <property type="match status" value="1"/>
</dbReference>
<dbReference type="SUPFAM" id="SSF55874">
    <property type="entry name" value="ATPase domain of HSP90 chaperone/DNA topoisomerase II/histidine kinase"/>
    <property type="match status" value="1"/>
</dbReference>
<evidence type="ECO:0000256" key="3">
    <source>
        <dbReference type="ARBA" id="ARBA00022553"/>
    </source>
</evidence>
<dbReference type="GO" id="GO:0000155">
    <property type="term" value="F:phosphorelay sensor kinase activity"/>
    <property type="evidence" value="ECO:0007669"/>
    <property type="project" value="InterPro"/>
</dbReference>
<feature type="domain" description="HAMP" evidence="11">
    <location>
        <begin position="338"/>
        <end position="390"/>
    </location>
</feature>
<evidence type="ECO:0000256" key="4">
    <source>
        <dbReference type="ARBA" id="ARBA00022679"/>
    </source>
</evidence>
<evidence type="ECO:0000256" key="9">
    <source>
        <dbReference type="SAM" id="MobiDB-lite"/>
    </source>
</evidence>
<organism evidence="12 13">
    <name type="scientific">Paenibacillus lycopersici</name>
    <dbReference type="NCBI Taxonomy" id="2704462"/>
    <lineage>
        <taxon>Bacteria</taxon>
        <taxon>Bacillati</taxon>
        <taxon>Bacillota</taxon>
        <taxon>Bacilli</taxon>
        <taxon>Bacillales</taxon>
        <taxon>Paenibacillaceae</taxon>
        <taxon>Paenibacillus</taxon>
    </lineage>
</organism>
<feature type="region of interest" description="Disordered" evidence="9">
    <location>
        <begin position="175"/>
        <end position="194"/>
    </location>
</feature>
<dbReference type="Pfam" id="PF02518">
    <property type="entry name" value="HATPase_c"/>
    <property type="match status" value="1"/>
</dbReference>
<sequence length="611" mass="68970">MNRLRRLFLRSIQARLMMFIFVMIILPLLFLGFMTFRASSGIIERSVTLNTAETMDQVLDNIEFHLSGMESVATDIIFNYTINSNLRKMAGRFDEEEIQAVNEIKALLTKQLSVQDGIESVFLIGDAYFLVSSSNTNRASPQDHVPELMKRQDWYRATSERGGKSYFTIVPDQAKANDGADADKPGQENAAERNRPIRMARLFRDIQTGSPLGLLGVDMDYRVIDEIVSRLHSGYNSSLILIDEDGNTIYKRDPGHRFAAAASLAGESRLASGDDQVTVDGKRMLRIFRTSKLSGWRVVQLIPYSEILKPVLVIKRLTLLLVLICLAAALIMAAFLSSRLMKPLRNLVGLIKKVQHGDLDVRLDTIRNDEIGYLSKNFNMMTARLKEMHSEIYREQELKRKAELSALQAQIQPHFLYNTLDSIKWMAVIRGEQQISDMISALVNLLRNSVNLGNETIPLRKEIENLKHYIHIQQMRYCHSFEMAYLVAEEALEYGIPKLILQPLVENALFHGLEAMESSGLIALEVMLEDGHIVCRISDNGKGMDPGLLKDVMAGRILSRFSGISVKNVHERLQLHYGTQYGLEFRSAEGAGTTVIVRFPAALPKEGHRIA</sequence>
<feature type="transmembrane region" description="Helical" evidence="10">
    <location>
        <begin position="12"/>
        <end position="36"/>
    </location>
</feature>
<dbReference type="InterPro" id="IPR003660">
    <property type="entry name" value="HAMP_dom"/>
</dbReference>
<comment type="subcellular location">
    <subcellularLocation>
        <location evidence="1">Cell membrane</location>
        <topology evidence="1">Multi-pass membrane protein</topology>
    </subcellularLocation>
</comment>
<dbReference type="SMART" id="SM00304">
    <property type="entry name" value="HAMP"/>
    <property type="match status" value="1"/>
</dbReference>
<dbReference type="GO" id="GO:0005886">
    <property type="term" value="C:plasma membrane"/>
    <property type="evidence" value="ECO:0007669"/>
    <property type="project" value="UniProtKB-SubCell"/>
</dbReference>
<dbReference type="PROSITE" id="PS50885">
    <property type="entry name" value="HAMP"/>
    <property type="match status" value="1"/>
</dbReference>
<dbReference type="Gene3D" id="3.30.450.20">
    <property type="entry name" value="PAS domain"/>
    <property type="match status" value="2"/>
</dbReference>
<evidence type="ECO:0000259" key="11">
    <source>
        <dbReference type="PROSITE" id="PS50885"/>
    </source>
</evidence>
<keyword evidence="8 10" id="KW-0472">Membrane</keyword>
<dbReference type="RefSeq" id="WP_162358681.1">
    <property type="nucleotide sequence ID" value="NZ_CP048209.1"/>
</dbReference>
<dbReference type="Proteomes" id="UP000476064">
    <property type="component" value="Chromosome"/>
</dbReference>
<evidence type="ECO:0000256" key="2">
    <source>
        <dbReference type="ARBA" id="ARBA00022475"/>
    </source>
</evidence>
<evidence type="ECO:0000256" key="10">
    <source>
        <dbReference type="SAM" id="Phobius"/>
    </source>
</evidence>
<evidence type="ECO:0000256" key="7">
    <source>
        <dbReference type="ARBA" id="ARBA00022989"/>
    </source>
</evidence>
<evidence type="ECO:0000256" key="1">
    <source>
        <dbReference type="ARBA" id="ARBA00004651"/>
    </source>
</evidence>
<evidence type="ECO:0000256" key="6">
    <source>
        <dbReference type="ARBA" id="ARBA00022777"/>
    </source>
</evidence>
<gene>
    <name evidence="12" type="ORF">GXP70_21195</name>
</gene>
<dbReference type="AlphaFoldDB" id="A0A6C0G047"/>
<dbReference type="InterPro" id="IPR010559">
    <property type="entry name" value="Sig_transdc_His_kin_internal"/>
</dbReference>
<keyword evidence="3" id="KW-0597">Phosphoprotein</keyword>
<evidence type="ECO:0000256" key="8">
    <source>
        <dbReference type="ARBA" id="ARBA00023136"/>
    </source>
</evidence>
<dbReference type="SUPFAM" id="SSF158472">
    <property type="entry name" value="HAMP domain-like"/>
    <property type="match status" value="1"/>
</dbReference>
<keyword evidence="6 12" id="KW-0418">Kinase</keyword>
<proteinExistence type="predicted"/>
<reference evidence="12 13" key="1">
    <citation type="submission" date="2020-01" db="EMBL/GenBank/DDBJ databases">
        <title>Paenibacillus sp. nov., isolated from tomato rhizosphere.</title>
        <authorList>
            <person name="Weon H.-Y."/>
            <person name="Lee S.A."/>
        </authorList>
    </citation>
    <scope>NUCLEOTIDE SEQUENCE [LARGE SCALE GENOMIC DNA]</scope>
    <source>
        <strain evidence="12 13">12200R-189</strain>
    </source>
</reference>
<dbReference type="CDD" id="cd06225">
    <property type="entry name" value="HAMP"/>
    <property type="match status" value="1"/>
</dbReference>
<keyword evidence="13" id="KW-1185">Reference proteome</keyword>
<dbReference type="InterPro" id="IPR003594">
    <property type="entry name" value="HATPase_dom"/>
</dbReference>
<evidence type="ECO:0000313" key="12">
    <source>
        <dbReference type="EMBL" id="QHT62247.1"/>
    </source>
</evidence>
<keyword evidence="4" id="KW-0808">Transferase</keyword>
<evidence type="ECO:0000256" key="5">
    <source>
        <dbReference type="ARBA" id="ARBA00022692"/>
    </source>
</evidence>
<keyword evidence="2" id="KW-1003">Cell membrane</keyword>
<protein>
    <submittedName>
        <fullName evidence="12">Sensor histidine kinase</fullName>
    </submittedName>
</protein>
<dbReference type="InterPro" id="IPR050640">
    <property type="entry name" value="Bact_2-comp_sensor_kinase"/>
</dbReference>
<evidence type="ECO:0000313" key="13">
    <source>
        <dbReference type="Proteomes" id="UP000476064"/>
    </source>
</evidence>
<name>A0A6C0G047_9BACL</name>
<dbReference type="InterPro" id="IPR036890">
    <property type="entry name" value="HATPase_C_sf"/>
</dbReference>
<feature type="compositionally biased region" description="Basic and acidic residues" evidence="9">
    <location>
        <begin position="181"/>
        <end position="194"/>
    </location>
</feature>
<dbReference type="Gene3D" id="3.30.565.10">
    <property type="entry name" value="Histidine kinase-like ATPase, C-terminal domain"/>
    <property type="match status" value="1"/>
</dbReference>
<dbReference type="Pfam" id="PF02743">
    <property type="entry name" value="dCache_1"/>
    <property type="match status" value="1"/>
</dbReference>
<feature type="transmembrane region" description="Helical" evidence="10">
    <location>
        <begin position="317"/>
        <end position="336"/>
    </location>
</feature>
<accession>A0A6C0G047</accession>
<dbReference type="InterPro" id="IPR033479">
    <property type="entry name" value="dCache_1"/>
</dbReference>
<keyword evidence="7 10" id="KW-1133">Transmembrane helix</keyword>
<dbReference type="Gene3D" id="6.10.340.10">
    <property type="match status" value="1"/>
</dbReference>
<dbReference type="Pfam" id="PF06580">
    <property type="entry name" value="His_kinase"/>
    <property type="match status" value="1"/>
</dbReference>
<dbReference type="SMART" id="SM00387">
    <property type="entry name" value="HATPase_c"/>
    <property type="match status" value="1"/>
</dbReference>
<dbReference type="KEGG" id="plyc:GXP70_21195"/>
<dbReference type="PANTHER" id="PTHR34220">
    <property type="entry name" value="SENSOR HISTIDINE KINASE YPDA"/>
    <property type="match status" value="1"/>
</dbReference>
<keyword evidence="5 10" id="KW-0812">Transmembrane</keyword>